<reference evidence="1 2" key="1">
    <citation type="submission" date="2021-01" db="EMBL/GenBank/DDBJ databases">
        <title>Genomic Encyclopedia of Type Strains, Phase IV (KMG-IV): sequencing the most valuable type-strain genomes for metagenomic binning, comparative biology and taxonomic classification.</title>
        <authorList>
            <person name="Goeker M."/>
        </authorList>
    </citation>
    <scope>NUCLEOTIDE SEQUENCE [LARGE SCALE GENOMIC DNA]</scope>
    <source>
        <strain evidence="1 2">DSM 105482</strain>
    </source>
</reference>
<dbReference type="RefSeq" id="WP_204538366.1">
    <property type="nucleotide sequence ID" value="NZ_JAFBFI010000002.1"/>
</dbReference>
<evidence type="ECO:0000313" key="2">
    <source>
        <dbReference type="Proteomes" id="UP000823486"/>
    </source>
</evidence>
<name>A0ABS2QDN6_9BACI</name>
<keyword evidence="2" id="KW-1185">Reference proteome</keyword>
<comment type="caution">
    <text evidence="1">The sequence shown here is derived from an EMBL/GenBank/DDBJ whole genome shotgun (WGS) entry which is preliminary data.</text>
</comment>
<protein>
    <recommendedName>
        <fullName evidence="3">Bacitracin ABC transporter ATP-binding protein</fullName>
    </recommendedName>
</protein>
<proteinExistence type="predicted"/>
<organism evidence="1 2">
    <name type="scientific">Peribacillus deserti</name>
    <dbReference type="NCBI Taxonomy" id="673318"/>
    <lineage>
        <taxon>Bacteria</taxon>
        <taxon>Bacillati</taxon>
        <taxon>Bacillota</taxon>
        <taxon>Bacilli</taxon>
        <taxon>Bacillales</taxon>
        <taxon>Bacillaceae</taxon>
        <taxon>Peribacillus</taxon>
    </lineage>
</organism>
<gene>
    <name evidence="1" type="ORF">JOC77_000617</name>
</gene>
<dbReference type="EMBL" id="JAFBFI010000002">
    <property type="protein sequence ID" value="MBM7691212.1"/>
    <property type="molecule type" value="Genomic_DNA"/>
</dbReference>
<evidence type="ECO:0008006" key="3">
    <source>
        <dbReference type="Google" id="ProtNLM"/>
    </source>
</evidence>
<accession>A0ABS2QDN6</accession>
<evidence type="ECO:0000313" key="1">
    <source>
        <dbReference type="EMBL" id="MBM7691212.1"/>
    </source>
</evidence>
<sequence>MKPRNNIIEETEGRVNELFGLKPEESLESVNFATTENQYLNEYQHDREQE</sequence>
<dbReference type="Proteomes" id="UP000823486">
    <property type="component" value="Unassembled WGS sequence"/>
</dbReference>